<dbReference type="InterPro" id="IPR000182">
    <property type="entry name" value="GNAT_dom"/>
</dbReference>
<sequence>MLPSFETERLWVRPRTMADFDACLAMDRDPAVTRFIPGLWNDPVKHEAFLRERIETSLGDGLGYWSIFPKEQPDQFLGWILLIPYDGVGPEVEIGWRLNQSAWGNGFALEAARPIVEHAFHTAGLERIVADIDPGNLSSQRVAERIGMKHIGDSKHGDDPCKCYVMTKADLGEMVSRNS</sequence>
<dbReference type="Gene3D" id="3.40.630.30">
    <property type="match status" value="1"/>
</dbReference>
<dbReference type="PROSITE" id="PS51186">
    <property type="entry name" value="GNAT"/>
    <property type="match status" value="1"/>
</dbReference>
<dbReference type="EMBL" id="PVBR01000002">
    <property type="protein sequence ID" value="PRD45426.1"/>
    <property type="molecule type" value="Genomic_DNA"/>
</dbReference>
<evidence type="ECO:0000313" key="2">
    <source>
        <dbReference type="EMBL" id="PRD45426.1"/>
    </source>
</evidence>
<evidence type="ECO:0000259" key="1">
    <source>
        <dbReference type="PROSITE" id="PS51186"/>
    </source>
</evidence>
<name>A0A2S9IY16_9HYPH</name>
<dbReference type="AlphaFoldDB" id="A0A2S9IY16"/>
<dbReference type="InterPro" id="IPR016181">
    <property type="entry name" value="Acyl_CoA_acyltransferase"/>
</dbReference>
<dbReference type="Proteomes" id="UP000239434">
    <property type="component" value="Unassembled WGS sequence"/>
</dbReference>
<comment type="caution">
    <text evidence="2">The sequence shown here is derived from an EMBL/GenBank/DDBJ whole genome shotgun (WGS) entry which is preliminary data.</text>
</comment>
<evidence type="ECO:0000313" key="3">
    <source>
        <dbReference type="Proteomes" id="UP000239434"/>
    </source>
</evidence>
<proteinExistence type="predicted"/>
<dbReference type="PANTHER" id="PTHR43792:SF1">
    <property type="entry name" value="N-ACETYLTRANSFERASE DOMAIN-CONTAINING PROTEIN"/>
    <property type="match status" value="1"/>
</dbReference>
<dbReference type="GO" id="GO:0016747">
    <property type="term" value="F:acyltransferase activity, transferring groups other than amino-acyl groups"/>
    <property type="evidence" value="ECO:0007669"/>
    <property type="project" value="InterPro"/>
</dbReference>
<reference evidence="2 3" key="1">
    <citation type="submission" date="2018-02" db="EMBL/GenBank/DDBJ databases">
        <title>The draft genome of Phyllobacterium sp. 1N-3.</title>
        <authorList>
            <person name="Liu L."/>
            <person name="Li L."/>
            <person name="Zhang X."/>
            <person name="Wang T."/>
            <person name="Liang L."/>
        </authorList>
    </citation>
    <scope>NUCLEOTIDE SEQUENCE [LARGE SCALE GENOMIC DNA]</scope>
    <source>
        <strain evidence="2 3">1N-3</strain>
    </source>
</reference>
<keyword evidence="3" id="KW-1185">Reference proteome</keyword>
<dbReference type="Pfam" id="PF13302">
    <property type="entry name" value="Acetyltransf_3"/>
    <property type="match status" value="1"/>
</dbReference>
<accession>A0A2S9IY16</accession>
<keyword evidence="2" id="KW-0808">Transferase</keyword>
<dbReference type="InterPro" id="IPR051531">
    <property type="entry name" value="N-acetyltransferase"/>
</dbReference>
<gene>
    <name evidence="2" type="ORF">C5748_03965</name>
</gene>
<dbReference type="PANTHER" id="PTHR43792">
    <property type="entry name" value="GNAT FAMILY, PUTATIVE (AFU_ORTHOLOGUE AFUA_3G00765)-RELATED-RELATED"/>
    <property type="match status" value="1"/>
</dbReference>
<feature type="domain" description="N-acetyltransferase" evidence="1">
    <location>
        <begin position="10"/>
        <end position="171"/>
    </location>
</feature>
<organism evidence="2 3">
    <name type="scientific">Phyllobacterium phragmitis</name>
    <dbReference type="NCBI Taxonomy" id="2670329"/>
    <lineage>
        <taxon>Bacteria</taxon>
        <taxon>Pseudomonadati</taxon>
        <taxon>Pseudomonadota</taxon>
        <taxon>Alphaproteobacteria</taxon>
        <taxon>Hyphomicrobiales</taxon>
        <taxon>Phyllobacteriaceae</taxon>
        <taxon>Phyllobacterium</taxon>
    </lineage>
</organism>
<protein>
    <submittedName>
        <fullName evidence="2">GNAT family N-acetyltransferase</fullName>
    </submittedName>
</protein>
<dbReference type="SUPFAM" id="SSF55729">
    <property type="entry name" value="Acyl-CoA N-acyltransferases (Nat)"/>
    <property type="match status" value="1"/>
</dbReference>